<comment type="caution">
    <text evidence="2">The sequence shown here is derived from an EMBL/GenBank/DDBJ whole genome shotgun (WGS) entry which is preliminary data.</text>
</comment>
<protein>
    <recommendedName>
        <fullName evidence="1">DUF4283 domain-containing protein</fullName>
    </recommendedName>
</protein>
<reference evidence="2" key="2">
    <citation type="journal article" date="2023" name="Plants (Basel)">
        <title>Annotation of the Turnera subulata (Passifloraceae) Draft Genome Reveals the S-Locus Evolved after the Divergence of Turneroideae from Passifloroideae in a Stepwise Manner.</title>
        <authorList>
            <person name="Henning P.M."/>
            <person name="Roalson E.H."/>
            <person name="Mir W."/>
            <person name="McCubbin A.G."/>
            <person name="Shore J.S."/>
        </authorList>
    </citation>
    <scope>NUCLEOTIDE SEQUENCE</scope>
    <source>
        <strain evidence="2">F60SS</strain>
    </source>
</reference>
<dbReference type="Proteomes" id="UP001141552">
    <property type="component" value="Unassembled WGS sequence"/>
</dbReference>
<dbReference type="EMBL" id="JAKUCV010002204">
    <property type="protein sequence ID" value="KAJ4843576.1"/>
    <property type="molecule type" value="Genomic_DNA"/>
</dbReference>
<dbReference type="AlphaFoldDB" id="A0A9Q0G830"/>
<sequence length="257" mass="27265">MASSSSVCDATGVAREKSVLVIDLGKMLLPNPNASSALKLKGKHASASVPTPVAFTSGVQAAVDDPILSNCGEFLNPPPASVSVAEGSRPPASTIVASTKSNLENPAPPPSKSVVTSDNSWAKVVSNGTRSIPQPLHFVEPVFAYDKYTLCIPSALLDIGYMKYELCLVGQFMGTVPKMGLINAMLNKLWARQGTISVSHYKDTMLLIQFPNADACIVWWSLACRWCSFNSSGLELLTEEIGFIFGCSPGTAHTRGS</sequence>
<name>A0A9Q0G830_9ROSI</name>
<evidence type="ECO:0000313" key="2">
    <source>
        <dbReference type="EMBL" id="KAJ4843576.1"/>
    </source>
</evidence>
<dbReference type="InterPro" id="IPR025558">
    <property type="entry name" value="DUF4283"/>
</dbReference>
<reference evidence="2" key="1">
    <citation type="submission" date="2022-02" db="EMBL/GenBank/DDBJ databases">
        <authorList>
            <person name="Henning P.M."/>
            <person name="McCubbin A.G."/>
            <person name="Shore J.S."/>
        </authorList>
    </citation>
    <scope>NUCLEOTIDE SEQUENCE</scope>
    <source>
        <strain evidence="2">F60SS</strain>
        <tissue evidence="2">Leaves</tissue>
    </source>
</reference>
<accession>A0A9Q0G830</accession>
<feature type="domain" description="DUF4283" evidence="1">
    <location>
        <begin position="165"/>
        <end position="214"/>
    </location>
</feature>
<dbReference type="Pfam" id="PF14111">
    <property type="entry name" value="DUF4283"/>
    <property type="match status" value="1"/>
</dbReference>
<dbReference type="OrthoDB" id="1751344at2759"/>
<evidence type="ECO:0000259" key="1">
    <source>
        <dbReference type="Pfam" id="PF14111"/>
    </source>
</evidence>
<organism evidence="2 3">
    <name type="scientific">Turnera subulata</name>
    <dbReference type="NCBI Taxonomy" id="218843"/>
    <lineage>
        <taxon>Eukaryota</taxon>
        <taxon>Viridiplantae</taxon>
        <taxon>Streptophyta</taxon>
        <taxon>Embryophyta</taxon>
        <taxon>Tracheophyta</taxon>
        <taxon>Spermatophyta</taxon>
        <taxon>Magnoliopsida</taxon>
        <taxon>eudicotyledons</taxon>
        <taxon>Gunneridae</taxon>
        <taxon>Pentapetalae</taxon>
        <taxon>rosids</taxon>
        <taxon>fabids</taxon>
        <taxon>Malpighiales</taxon>
        <taxon>Passifloraceae</taxon>
        <taxon>Turnera</taxon>
    </lineage>
</organism>
<keyword evidence="3" id="KW-1185">Reference proteome</keyword>
<evidence type="ECO:0000313" key="3">
    <source>
        <dbReference type="Proteomes" id="UP001141552"/>
    </source>
</evidence>
<proteinExistence type="predicted"/>
<gene>
    <name evidence="2" type="ORF">Tsubulata_046986</name>
</gene>